<dbReference type="Gene3D" id="3.40.630.30">
    <property type="match status" value="1"/>
</dbReference>
<dbReference type="SUPFAM" id="SSF55729">
    <property type="entry name" value="Acyl-CoA N-acyltransferases (Nat)"/>
    <property type="match status" value="1"/>
</dbReference>
<accession>A0A2T0QES3</accession>
<evidence type="ECO:0000256" key="1">
    <source>
        <dbReference type="SAM" id="MobiDB-lite"/>
    </source>
</evidence>
<dbReference type="RefSeq" id="WP_106239950.1">
    <property type="nucleotide sequence ID" value="NZ_PVZC01000001.1"/>
</dbReference>
<dbReference type="InterPro" id="IPR000182">
    <property type="entry name" value="GNAT_dom"/>
</dbReference>
<feature type="region of interest" description="Disordered" evidence="1">
    <location>
        <begin position="1"/>
        <end position="28"/>
    </location>
</feature>
<evidence type="ECO:0000313" key="3">
    <source>
        <dbReference type="EMBL" id="PRY02418.1"/>
    </source>
</evidence>
<organism evidence="3 4">
    <name type="scientific">Allonocardiopsis opalescens</name>
    <dbReference type="NCBI Taxonomy" id="1144618"/>
    <lineage>
        <taxon>Bacteria</taxon>
        <taxon>Bacillati</taxon>
        <taxon>Actinomycetota</taxon>
        <taxon>Actinomycetes</taxon>
        <taxon>Streptosporangiales</taxon>
        <taxon>Allonocardiopsis</taxon>
    </lineage>
</organism>
<name>A0A2T0QES3_9ACTN</name>
<evidence type="ECO:0000259" key="2">
    <source>
        <dbReference type="PROSITE" id="PS51186"/>
    </source>
</evidence>
<dbReference type="InterPro" id="IPR016181">
    <property type="entry name" value="Acyl_CoA_acyltransferase"/>
</dbReference>
<protein>
    <submittedName>
        <fullName evidence="3">Acetyltransferase (GNAT) family protein</fullName>
    </submittedName>
</protein>
<dbReference type="Proteomes" id="UP000237846">
    <property type="component" value="Unassembled WGS sequence"/>
</dbReference>
<dbReference type="GO" id="GO:0016747">
    <property type="term" value="F:acyltransferase activity, transferring groups other than amino-acyl groups"/>
    <property type="evidence" value="ECO:0007669"/>
    <property type="project" value="InterPro"/>
</dbReference>
<sequence>MDRADTAAPVRGPDPADAPGPPARDRHEPAVANARELWTRLGRARGLPVRAHPCYLAVDGGPELGGLRVLVGRTPPGPAEAAAIAALAAASAGPAVVEDHSGALTADDLPGFTPRTLPVMVREPGPANGGARGTGTEVREARGAEELRTVERIIVDGFPVPPFQPYSPGRLLPGALLGDAACAFLSARREGADAGCCLLLRTAGATGVYWVATLPEHRSRGVGRAIMAAAIARSPDLPLALCATAAGEPLYRSLGFTRVAESTWWSKGR</sequence>
<keyword evidence="4" id="KW-1185">Reference proteome</keyword>
<gene>
    <name evidence="3" type="ORF">CLV72_1011020</name>
</gene>
<keyword evidence="3" id="KW-0808">Transferase</keyword>
<comment type="caution">
    <text evidence="3">The sequence shown here is derived from an EMBL/GenBank/DDBJ whole genome shotgun (WGS) entry which is preliminary data.</text>
</comment>
<dbReference type="Pfam" id="PF13508">
    <property type="entry name" value="Acetyltransf_7"/>
    <property type="match status" value="1"/>
</dbReference>
<dbReference type="PROSITE" id="PS51186">
    <property type="entry name" value="GNAT"/>
    <property type="match status" value="1"/>
</dbReference>
<feature type="domain" description="N-acetyltransferase" evidence="2">
    <location>
        <begin position="136"/>
        <end position="269"/>
    </location>
</feature>
<evidence type="ECO:0000313" key="4">
    <source>
        <dbReference type="Proteomes" id="UP000237846"/>
    </source>
</evidence>
<proteinExistence type="predicted"/>
<reference evidence="3 4" key="1">
    <citation type="submission" date="2018-03" db="EMBL/GenBank/DDBJ databases">
        <title>Genomic Encyclopedia of Archaeal and Bacterial Type Strains, Phase II (KMG-II): from individual species to whole genera.</title>
        <authorList>
            <person name="Goeker M."/>
        </authorList>
    </citation>
    <scope>NUCLEOTIDE SEQUENCE [LARGE SCALE GENOMIC DNA]</scope>
    <source>
        <strain evidence="3 4">DSM 45601</strain>
    </source>
</reference>
<dbReference type="AlphaFoldDB" id="A0A2T0QES3"/>
<dbReference type="EMBL" id="PVZC01000001">
    <property type="protein sequence ID" value="PRY02418.1"/>
    <property type="molecule type" value="Genomic_DNA"/>
</dbReference>
<dbReference type="OrthoDB" id="4966223at2"/>